<protein>
    <submittedName>
        <fullName evidence="6">LysR family transcriptional regulator</fullName>
    </submittedName>
</protein>
<dbReference type="GO" id="GO:0005829">
    <property type="term" value="C:cytosol"/>
    <property type="evidence" value="ECO:0007669"/>
    <property type="project" value="TreeGrafter"/>
</dbReference>
<dbReference type="FunFam" id="1.10.10.10:FF:000001">
    <property type="entry name" value="LysR family transcriptional regulator"/>
    <property type="match status" value="1"/>
</dbReference>
<dbReference type="InterPro" id="IPR036390">
    <property type="entry name" value="WH_DNA-bd_sf"/>
</dbReference>
<dbReference type="InterPro" id="IPR000847">
    <property type="entry name" value="LysR_HTH_N"/>
</dbReference>
<dbReference type="Pfam" id="PF03466">
    <property type="entry name" value="LysR_substrate"/>
    <property type="match status" value="1"/>
</dbReference>
<dbReference type="SUPFAM" id="SSF46785">
    <property type="entry name" value="Winged helix' DNA-binding domain"/>
    <property type="match status" value="1"/>
</dbReference>
<evidence type="ECO:0000313" key="6">
    <source>
        <dbReference type="EMBL" id="MBC2595466.1"/>
    </source>
</evidence>
<evidence type="ECO:0000256" key="1">
    <source>
        <dbReference type="ARBA" id="ARBA00009437"/>
    </source>
</evidence>
<dbReference type="RefSeq" id="WP_185676421.1">
    <property type="nucleotide sequence ID" value="NZ_JACHVB010000042.1"/>
</dbReference>
<keyword evidence="3" id="KW-0238">DNA-binding</keyword>
<dbReference type="CDD" id="cd05466">
    <property type="entry name" value="PBP2_LTTR_substrate"/>
    <property type="match status" value="1"/>
</dbReference>
<evidence type="ECO:0000313" key="7">
    <source>
        <dbReference type="Proteomes" id="UP000546464"/>
    </source>
</evidence>
<feature type="domain" description="HTH lysR-type" evidence="5">
    <location>
        <begin position="4"/>
        <end position="61"/>
    </location>
</feature>
<dbReference type="PRINTS" id="PR00039">
    <property type="entry name" value="HTHLYSR"/>
</dbReference>
<dbReference type="EMBL" id="JACHVB010000042">
    <property type="protein sequence ID" value="MBC2595466.1"/>
    <property type="molecule type" value="Genomic_DNA"/>
</dbReference>
<keyword evidence="4" id="KW-0804">Transcription</keyword>
<proteinExistence type="inferred from homology"/>
<evidence type="ECO:0000256" key="2">
    <source>
        <dbReference type="ARBA" id="ARBA00023015"/>
    </source>
</evidence>
<evidence type="ECO:0000256" key="4">
    <source>
        <dbReference type="ARBA" id="ARBA00023163"/>
    </source>
</evidence>
<dbReference type="SUPFAM" id="SSF53850">
    <property type="entry name" value="Periplasmic binding protein-like II"/>
    <property type="match status" value="1"/>
</dbReference>
<dbReference type="Gene3D" id="3.40.190.10">
    <property type="entry name" value="Periplasmic binding protein-like II"/>
    <property type="match status" value="2"/>
</dbReference>
<keyword evidence="7" id="KW-1185">Reference proteome</keyword>
<dbReference type="Proteomes" id="UP000546464">
    <property type="component" value="Unassembled WGS sequence"/>
</dbReference>
<comment type="similarity">
    <text evidence="1">Belongs to the LysR transcriptional regulatory family.</text>
</comment>
<accession>A0A842HIP8</accession>
<dbReference type="Gene3D" id="1.10.10.10">
    <property type="entry name" value="Winged helix-like DNA-binding domain superfamily/Winged helix DNA-binding domain"/>
    <property type="match status" value="1"/>
</dbReference>
<sequence length="307" mass="34350">MNPFDSRQLLTLVTLARTRSFTEAAKELHLTQSAVSHSVKALEKETGQTLFERSGRYIKPTPVGEYLIREAAEILARMEGIRSRLSDVDGWGRGRLRVGASPACCHLLLPEVLREFKQSFPGCSILVRSDREALNLERLRGGEVDLVLSVALEREPVEVAACDWFTDRLEIVLPVFHPLAARRQLKIIDLEGETLHLYGNESRTDKVVLDALRSQGVRAAEILEVGSIDAVKEMVKIGQGVAFMARWAVQKELDEGSLVMRPVNGHTIERLWKIYWARQHQLTLFEETFVGLCLEALEGSVLAGQPG</sequence>
<evidence type="ECO:0000256" key="3">
    <source>
        <dbReference type="ARBA" id="ARBA00023125"/>
    </source>
</evidence>
<evidence type="ECO:0000259" key="5">
    <source>
        <dbReference type="PROSITE" id="PS50931"/>
    </source>
</evidence>
<dbReference type="Pfam" id="PF00126">
    <property type="entry name" value="HTH_1"/>
    <property type="match status" value="1"/>
</dbReference>
<reference evidence="6 7" key="1">
    <citation type="submission" date="2020-07" db="EMBL/GenBank/DDBJ databases">
        <authorList>
            <person name="Feng X."/>
        </authorList>
    </citation>
    <scope>NUCLEOTIDE SEQUENCE [LARGE SCALE GENOMIC DNA]</scope>
    <source>
        <strain evidence="6 7">JCM31066</strain>
    </source>
</reference>
<dbReference type="AlphaFoldDB" id="A0A842HIP8"/>
<gene>
    <name evidence="6" type="ORF">H5P28_14460</name>
</gene>
<keyword evidence="2" id="KW-0805">Transcription regulation</keyword>
<comment type="caution">
    <text evidence="6">The sequence shown here is derived from an EMBL/GenBank/DDBJ whole genome shotgun (WGS) entry which is preliminary data.</text>
</comment>
<dbReference type="InterPro" id="IPR050950">
    <property type="entry name" value="HTH-type_LysR_regulators"/>
</dbReference>
<dbReference type="PROSITE" id="PS50931">
    <property type="entry name" value="HTH_LYSR"/>
    <property type="match status" value="1"/>
</dbReference>
<organism evidence="6 7">
    <name type="scientific">Ruficoccus amylovorans</name>
    <dbReference type="NCBI Taxonomy" id="1804625"/>
    <lineage>
        <taxon>Bacteria</taxon>
        <taxon>Pseudomonadati</taxon>
        <taxon>Verrucomicrobiota</taxon>
        <taxon>Opitutia</taxon>
        <taxon>Puniceicoccales</taxon>
        <taxon>Cerasicoccaceae</taxon>
        <taxon>Ruficoccus</taxon>
    </lineage>
</organism>
<dbReference type="GO" id="GO:0003700">
    <property type="term" value="F:DNA-binding transcription factor activity"/>
    <property type="evidence" value="ECO:0007669"/>
    <property type="project" value="InterPro"/>
</dbReference>
<dbReference type="GO" id="GO:0003677">
    <property type="term" value="F:DNA binding"/>
    <property type="evidence" value="ECO:0007669"/>
    <property type="project" value="UniProtKB-KW"/>
</dbReference>
<name>A0A842HIP8_9BACT</name>
<dbReference type="InterPro" id="IPR005119">
    <property type="entry name" value="LysR_subst-bd"/>
</dbReference>
<dbReference type="PANTHER" id="PTHR30419">
    <property type="entry name" value="HTH-TYPE TRANSCRIPTIONAL REGULATOR YBHD"/>
    <property type="match status" value="1"/>
</dbReference>
<dbReference type="InterPro" id="IPR036388">
    <property type="entry name" value="WH-like_DNA-bd_sf"/>
</dbReference>